<dbReference type="InterPro" id="IPR017850">
    <property type="entry name" value="Alkaline_phosphatase_core_sf"/>
</dbReference>
<evidence type="ECO:0000256" key="1">
    <source>
        <dbReference type="SAM" id="SignalP"/>
    </source>
</evidence>
<feature type="signal peptide" evidence="1">
    <location>
        <begin position="1"/>
        <end position="33"/>
    </location>
</feature>
<gene>
    <name evidence="3" type="ORF">O0955_12695</name>
</gene>
<dbReference type="SUPFAM" id="SSF49899">
    <property type="entry name" value="Concanavalin A-like lectins/glucanases"/>
    <property type="match status" value="1"/>
</dbReference>
<dbReference type="RefSeq" id="WP_269427917.1">
    <property type="nucleotide sequence ID" value="NZ_JAPWGM010000004.1"/>
</dbReference>
<comment type="caution">
    <text evidence="3">The sequence shown here is derived from an EMBL/GenBank/DDBJ whole genome shotgun (WGS) entry which is preliminary data.</text>
</comment>
<dbReference type="PROSITE" id="PS51257">
    <property type="entry name" value="PROKAR_LIPOPROTEIN"/>
    <property type="match status" value="1"/>
</dbReference>
<dbReference type="Proteomes" id="UP001144347">
    <property type="component" value="Unassembled WGS sequence"/>
</dbReference>
<dbReference type="Gene3D" id="2.60.120.200">
    <property type="match status" value="1"/>
</dbReference>
<organism evidence="3 4">
    <name type="scientific">Pedobacter punctiformis</name>
    <dbReference type="NCBI Taxonomy" id="3004097"/>
    <lineage>
        <taxon>Bacteria</taxon>
        <taxon>Pseudomonadati</taxon>
        <taxon>Bacteroidota</taxon>
        <taxon>Sphingobacteriia</taxon>
        <taxon>Sphingobacteriales</taxon>
        <taxon>Sphingobacteriaceae</taxon>
        <taxon>Pedobacter</taxon>
    </lineage>
</organism>
<keyword evidence="1" id="KW-0732">Signal</keyword>
<keyword evidence="4" id="KW-1185">Reference proteome</keyword>
<dbReference type="Pfam" id="PF16356">
    <property type="entry name" value="DUF4983"/>
    <property type="match status" value="1"/>
</dbReference>
<dbReference type="SUPFAM" id="SSF53649">
    <property type="entry name" value="Alkaline phosphatase-like"/>
    <property type="match status" value="1"/>
</dbReference>
<dbReference type="InterPro" id="IPR032309">
    <property type="entry name" value="DUF4983"/>
</dbReference>
<feature type="chain" id="PRO_5047491158" evidence="1">
    <location>
        <begin position="34"/>
        <end position="586"/>
    </location>
</feature>
<evidence type="ECO:0000313" key="4">
    <source>
        <dbReference type="Proteomes" id="UP001144347"/>
    </source>
</evidence>
<accession>A0ABT4LCI0</accession>
<dbReference type="EMBL" id="JAPWGM010000004">
    <property type="protein sequence ID" value="MCZ4244863.1"/>
    <property type="molecule type" value="Genomic_DNA"/>
</dbReference>
<reference evidence="3" key="1">
    <citation type="submission" date="2022-12" db="EMBL/GenBank/DDBJ databases">
        <title>Genome sequence of HCMS5-2.</title>
        <authorList>
            <person name="Woo H."/>
        </authorList>
    </citation>
    <scope>NUCLEOTIDE SEQUENCE</scope>
    <source>
        <strain evidence="3">HCMS5-2</strain>
    </source>
</reference>
<feature type="domain" description="DUF4983" evidence="2">
    <location>
        <begin position="486"/>
        <end position="577"/>
    </location>
</feature>
<name>A0ABT4LCI0_9SPHI</name>
<dbReference type="Gene3D" id="3.40.720.10">
    <property type="entry name" value="Alkaline Phosphatase, subunit A"/>
    <property type="match status" value="1"/>
</dbReference>
<protein>
    <submittedName>
        <fullName evidence="3">DUF4983 domain-containing protein</fullName>
    </submittedName>
</protein>
<evidence type="ECO:0000259" key="2">
    <source>
        <dbReference type="Pfam" id="PF16356"/>
    </source>
</evidence>
<dbReference type="InterPro" id="IPR013320">
    <property type="entry name" value="ConA-like_dom_sf"/>
</dbReference>
<evidence type="ECO:0000313" key="3">
    <source>
        <dbReference type="EMBL" id="MCZ4244863.1"/>
    </source>
</evidence>
<sequence>MKNLEKNTATNVFRSLTAAVCLAFVLLFGSSCNKDFPNTLNTNYKNDTTGINNKTRKVLYIIMDGVRGKALRALNPPVLAQIVKKSIYAYDGLTDYQTSTMTNATAWSNMITGVTSDKHKVTTENFSGNQIASFPSLFTRFRQTNPNLRSVSIAASKIFNDNLAKDATVTLNYENDDAKVKDGVIEEFKKDDAGIVVAQFHSAEVAGAASGYTDASTNYINAIKQQDTYIGEIMTALQGRKTFASEDWLVVIASNKGGVIPAIPNNPDKTVYADDTRNNFIIFYNPRFVSQFVPKPDSDKLPYSGAAPNFTGTNSAFSFAKLPNATIGNFGTGDFTFQCKIRYDGPASNYPSFISKRASFTAGVPGWVLFLEGDIFQLNMSQVGQGNTQVSGGTIRDGIWHSIAFKVWMNGSVRTVTMYKDGVKGLDKVITNVGNFDSPAPLTLGGNFISGEGGTIDLLIKEVAMFNVAIPDAAILANMRKTTIDATFPNYNNLVGYWPANEGGGSTLADLSGKAGNFTMSSTAKWKTFTDFSPNLDPTVSEATYMVVPNNVDIPFQIYTWMGVIIQPSWQLKGKSWKPNYTDVRI</sequence>
<proteinExistence type="predicted"/>